<name>A0AAN6JKU3_9BASI</name>
<feature type="transmembrane region" description="Helical" evidence="7">
    <location>
        <begin position="487"/>
        <end position="505"/>
    </location>
</feature>
<evidence type="ECO:0000313" key="8">
    <source>
        <dbReference type="EMBL" id="KAK0530890.1"/>
    </source>
</evidence>
<evidence type="ECO:0000256" key="5">
    <source>
        <dbReference type="ARBA" id="ARBA00023136"/>
    </source>
</evidence>
<keyword evidence="4 7" id="KW-1133">Transmembrane helix</keyword>
<feature type="compositionally biased region" description="Low complexity" evidence="6">
    <location>
        <begin position="48"/>
        <end position="58"/>
    </location>
</feature>
<dbReference type="GO" id="GO:0022857">
    <property type="term" value="F:transmembrane transporter activity"/>
    <property type="evidence" value="ECO:0007669"/>
    <property type="project" value="InterPro"/>
</dbReference>
<keyword evidence="9" id="KW-1185">Reference proteome</keyword>
<evidence type="ECO:0000256" key="4">
    <source>
        <dbReference type="ARBA" id="ARBA00022989"/>
    </source>
</evidence>
<keyword evidence="5 7" id="KW-0472">Membrane</keyword>
<feature type="transmembrane region" description="Helical" evidence="7">
    <location>
        <begin position="83"/>
        <end position="104"/>
    </location>
</feature>
<feature type="compositionally biased region" description="Low complexity" evidence="6">
    <location>
        <begin position="25"/>
        <end position="40"/>
    </location>
</feature>
<evidence type="ECO:0000256" key="3">
    <source>
        <dbReference type="ARBA" id="ARBA00022692"/>
    </source>
</evidence>
<feature type="region of interest" description="Disordered" evidence="6">
    <location>
        <begin position="1"/>
        <end position="58"/>
    </location>
</feature>
<proteinExistence type="predicted"/>
<feature type="transmembrane region" description="Helical" evidence="7">
    <location>
        <begin position="299"/>
        <end position="327"/>
    </location>
</feature>
<dbReference type="PANTHER" id="PTHR45649">
    <property type="entry name" value="AMINO-ACID PERMEASE BAT1"/>
    <property type="match status" value="1"/>
</dbReference>
<protein>
    <submittedName>
        <fullName evidence="8">Polyamine transporter tpo5</fullName>
    </submittedName>
</protein>
<feature type="transmembrane region" description="Helical" evidence="7">
    <location>
        <begin position="517"/>
        <end position="536"/>
    </location>
</feature>
<feature type="transmembrane region" description="Helical" evidence="7">
    <location>
        <begin position="116"/>
        <end position="141"/>
    </location>
</feature>
<keyword evidence="3 7" id="KW-0812">Transmembrane</keyword>
<gene>
    <name evidence="8" type="primary">TPO5</name>
    <name evidence="8" type="ORF">OC842_003778</name>
</gene>
<organism evidence="8 9">
    <name type="scientific">Tilletia horrida</name>
    <dbReference type="NCBI Taxonomy" id="155126"/>
    <lineage>
        <taxon>Eukaryota</taxon>
        <taxon>Fungi</taxon>
        <taxon>Dikarya</taxon>
        <taxon>Basidiomycota</taxon>
        <taxon>Ustilaginomycotina</taxon>
        <taxon>Exobasidiomycetes</taxon>
        <taxon>Tilletiales</taxon>
        <taxon>Tilletiaceae</taxon>
        <taxon>Tilletia</taxon>
    </lineage>
</organism>
<evidence type="ECO:0000256" key="7">
    <source>
        <dbReference type="SAM" id="Phobius"/>
    </source>
</evidence>
<dbReference type="GO" id="GO:0016020">
    <property type="term" value="C:membrane"/>
    <property type="evidence" value="ECO:0007669"/>
    <property type="project" value="UniProtKB-SubCell"/>
</dbReference>
<dbReference type="AlphaFoldDB" id="A0AAN6JKU3"/>
<dbReference type="InterPro" id="IPR002293">
    <property type="entry name" value="AA/rel_permease1"/>
</dbReference>
<reference evidence="8" key="1">
    <citation type="journal article" date="2023" name="PhytoFront">
        <title>Draft Genome Resources of Seven Strains of Tilletia horrida, Causal Agent of Kernel Smut of Rice.</title>
        <authorList>
            <person name="Khanal S."/>
            <person name="Antony Babu S."/>
            <person name="Zhou X.G."/>
        </authorList>
    </citation>
    <scope>NUCLEOTIDE SEQUENCE</scope>
    <source>
        <strain evidence="8">TX3</strain>
    </source>
</reference>
<feature type="transmembrane region" description="Helical" evidence="7">
    <location>
        <begin position="162"/>
        <end position="186"/>
    </location>
</feature>
<sequence>MTSAAEDTRSTKSGAGVTHKPISSNNNNTTTAAAANAAATPGNRSSDPESSSSSSSLAADDDDAVLAARMGYKSEFKREFRSLSTISFAFSIMGLVSSVATTFNSPFTLGGPASAVWTWFMGSIFNFTLGVAIGELVSAYPSCGGLYSASGMLVPRRYRARVAWFTGYLNFTGQLAGIAGTCYGLSQMIWAYVYVVGLYAALMVIFALINCLGTKTLARLTSSYVFINLGSTIALIIIVLARTPRAEIHTAAYTFGEIQSISGWDSRALNFLFGLYCVQFVMTDYDATAHISEEVHRAAIAAPVAIIVAVGGTGLVGWILAIVLVLVSGNILDVLAADPVNTPLTWPGGLVFAQILLERGGRVAFLVLWPFICSVAAFVVITAVQANARSAYAMARDRALPSIFLKVSKRFGTTINAIILVTVGCILLGLLAFASYFAVTAVFALAALGMDLSYLVPILCRQIFQDHPEVQFQPGPFTLGRGWFGRIVNWIAIIWTLFECIVLCIPTTRPITAQYFNYSWVIALGVVVLSGIWYAVYAHKVYSGPRAALTSEQLAKLGVVVEGDHVAAGAGAGGRRPSVFLREDLEKKEQDVKEIKE</sequence>
<feature type="transmembrane region" description="Helical" evidence="7">
    <location>
        <begin position="224"/>
        <end position="241"/>
    </location>
</feature>
<accession>A0AAN6JKU3</accession>
<comment type="caution">
    <text evidence="8">The sequence shown here is derived from an EMBL/GenBank/DDBJ whole genome shotgun (WGS) entry which is preliminary data.</text>
</comment>
<dbReference type="Gene3D" id="1.20.1740.10">
    <property type="entry name" value="Amino acid/polyamine transporter I"/>
    <property type="match status" value="1"/>
</dbReference>
<evidence type="ECO:0000256" key="6">
    <source>
        <dbReference type="SAM" id="MobiDB-lite"/>
    </source>
</evidence>
<keyword evidence="2" id="KW-0813">Transport</keyword>
<evidence type="ECO:0000313" key="9">
    <source>
        <dbReference type="Proteomes" id="UP001176521"/>
    </source>
</evidence>
<dbReference type="EMBL" id="JAPDMQ010000201">
    <property type="protein sequence ID" value="KAK0530890.1"/>
    <property type="molecule type" value="Genomic_DNA"/>
</dbReference>
<evidence type="ECO:0000256" key="1">
    <source>
        <dbReference type="ARBA" id="ARBA00004141"/>
    </source>
</evidence>
<dbReference type="Pfam" id="PF13520">
    <property type="entry name" value="AA_permease_2"/>
    <property type="match status" value="1"/>
</dbReference>
<dbReference type="InterPro" id="IPR004840">
    <property type="entry name" value="Amino_acid_permease_CS"/>
</dbReference>
<feature type="transmembrane region" description="Helical" evidence="7">
    <location>
        <begin position="415"/>
        <end position="448"/>
    </location>
</feature>
<dbReference type="Proteomes" id="UP001176521">
    <property type="component" value="Unassembled WGS sequence"/>
</dbReference>
<feature type="transmembrane region" description="Helical" evidence="7">
    <location>
        <begin position="363"/>
        <end position="384"/>
    </location>
</feature>
<feature type="compositionally biased region" description="Basic and acidic residues" evidence="6">
    <location>
        <begin position="1"/>
        <end position="10"/>
    </location>
</feature>
<feature type="transmembrane region" description="Helical" evidence="7">
    <location>
        <begin position="192"/>
        <end position="212"/>
    </location>
</feature>
<evidence type="ECO:0000256" key="2">
    <source>
        <dbReference type="ARBA" id="ARBA00022448"/>
    </source>
</evidence>
<dbReference type="PROSITE" id="PS00218">
    <property type="entry name" value="AMINO_ACID_PERMEASE_1"/>
    <property type="match status" value="1"/>
</dbReference>
<dbReference type="PANTHER" id="PTHR45649:SF9">
    <property type="entry name" value="AMINO-ACID PERMEASE 2"/>
    <property type="match status" value="1"/>
</dbReference>
<comment type="subcellular location">
    <subcellularLocation>
        <location evidence="1">Membrane</location>
        <topology evidence="1">Multi-pass membrane protein</topology>
    </subcellularLocation>
</comment>
<dbReference type="GO" id="GO:0006865">
    <property type="term" value="P:amino acid transport"/>
    <property type="evidence" value="ECO:0007669"/>
    <property type="project" value="InterPro"/>
</dbReference>